<evidence type="ECO:0000256" key="1">
    <source>
        <dbReference type="SAM" id="MobiDB-lite"/>
    </source>
</evidence>
<gene>
    <name evidence="2" type="ORF">CHYS00102_LOCUS13495</name>
</gene>
<evidence type="ECO:0008006" key="3">
    <source>
        <dbReference type="Google" id="ProtNLM"/>
    </source>
</evidence>
<organism evidence="2">
    <name type="scientific">Corethron hystrix</name>
    <dbReference type="NCBI Taxonomy" id="216773"/>
    <lineage>
        <taxon>Eukaryota</taxon>
        <taxon>Sar</taxon>
        <taxon>Stramenopiles</taxon>
        <taxon>Ochrophyta</taxon>
        <taxon>Bacillariophyta</taxon>
        <taxon>Coscinodiscophyceae</taxon>
        <taxon>Corethrophycidae</taxon>
        <taxon>Corethrales</taxon>
        <taxon>Corethraceae</taxon>
        <taxon>Corethron</taxon>
    </lineage>
</organism>
<dbReference type="AlphaFoldDB" id="A0A7S1BG55"/>
<name>A0A7S1BG55_9STRA</name>
<dbReference type="CDD" id="cd10032">
    <property type="entry name" value="UDG-F6_HDG"/>
    <property type="match status" value="1"/>
</dbReference>
<dbReference type="SUPFAM" id="SSF52141">
    <property type="entry name" value="Uracil-DNA glycosylase-like"/>
    <property type="match status" value="1"/>
</dbReference>
<dbReference type="Gene3D" id="3.40.470.10">
    <property type="entry name" value="Uracil-DNA glycosylase-like domain"/>
    <property type="match status" value="1"/>
</dbReference>
<reference evidence="2" key="1">
    <citation type="submission" date="2021-01" db="EMBL/GenBank/DDBJ databases">
        <authorList>
            <person name="Corre E."/>
            <person name="Pelletier E."/>
            <person name="Niang G."/>
            <person name="Scheremetjew M."/>
            <person name="Finn R."/>
            <person name="Kale V."/>
            <person name="Holt S."/>
            <person name="Cochrane G."/>
            <person name="Meng A."/>
            <person name="Brown T."/>
            <person name="Cohen L."/>
        </authorList>
    </citation>
    <scope>NUCLEOTIDE SEQUENCE</scope>
    <source>
        <strain evidence="2">308</strain>
    </source>
</reference>
<proteinExistence type="predicted"/>
<dbReference type="InterPro" id="IPR036895">
    <property type="entry name" value="Uracil-DNA_glycosylase-like_sf"/>
</dbReference>
<dbReference type="EMBL" id="HBFR01018566">
    <property type="protein sequence ID" value="CAD8886297.1"/>
    <property type="molecule type" value="Transcribed_RNA"/>
</dbReference>
<protein>
    <recommendedName>
        <fullName evidence="3">Uracil-DNA glycosylase-like domain-containing protein</fullName>
    </recommendedName>
</protein>
<feature type="region of interest" description="Disordered" evidence="1">
    <location>
        <begin position="37"/>
        <end position="61"/>
    </location>
</feature>
<feature type="region of interest" description="Disordered" evidence="1">
    <location>
        <begin position="82"/>
        <end position="111"/>
    </location>
</feature>
<feature type="compositionally biased region" description="Basic and acidic residues" evidence="1">
    <location>
        <begin position="37"/>
        <end position="49"/>
    </location>
</feature>
<evidence type="ECO:0000313" key="2">
    <source>
        <dbReference type="EMBL" id="CAD8886297.1"/>
    </source>
</evidence>
<accession>A0A7S1BG55</accession>
<sequence length="375" mass="41188">MTSSPTQSASRHFSASAPLLHGDGLNSLKRFAFGAAHDDEVSAKKKNDATKTNSVAKKKKLNMTTSETVTFDYKKENVTKKRKNIKADAKATTNSDVEDEKPSRKKNLSDRIVAGGSEEAVRGEALTASFGAIVSPGSVRVHTLILGTHPSPTSHKKSQYYGHPQNAFWYIAGDCLGTFRRDAATTADGVTLSVIGRQLRGSPAAVVPYDEQVNQMTGHGFAMWDIVGLCRREGALDANIRDSEPNDIRGFCEAHKDVRRIVLANGTTGSKEFMKHFRSWWAENDDTGRGSAPAADQRTVLVPGSDPSSMKIFKKYSSRRELVGNGDKRHRLIEVLALTSVSPANASTTYSQKRDIWEKYCYKPGLQDHKELNIN</sequence>